<accession>A0A379D989</accession>
<dbReference type="EMBL" id="UGTH01000001">
    <property type="protein sequence ID" value="SUB74380.1"/>
    <property type="molecule type" value="Genomic_DNA"/>
</dbReference>
<dbReference type="RefSeq" id="WP_115311912.1">
    <property type="nucleotide sequence ID" value="NZ_UGTH01000001.1"/>
</dbReference>
<sequence length="195" mass="22151">MNKGYDFYIDDLLLPITPAKINTKIKNKNKVVTLLNGEELNLLKKPGLTEFNFEFRVPSDEFPSVKAFVSPQSVLNKLQDLKVNKKTFQFKILRSKYQNNLNDSINKSVTLEDYEILEDAENGMDLIISIFLKQYIPLKTKIINVNADNNSKLEAGEGNVPMKARRLDNSLASNVIHGIKENVSKFLDTVMGVKK</sequence>
<dbReference type="Proteomes" id="UP000254777">
    <property type="component" value="Unassembled WGS sequence"/>
</dbReference>
<organism evidence="1 2">
    <name type="scientific">Peptoniphilus indolicus</name>
    <dbReference type="NCBI Taxonomy" id="33030"/>
    <lineage>
        <taxon>Bacteria</taxon>
        <taxon>Bacillati</taxon>
        <taxon>Bacillota</taxon>
        <taxon>Tissierellia</taxon>
        <taxon>Tissierellales</taxon>
        <taxon>Peptoniphilaceae</taxon>
        <taxon>Peptoniphilus</taxon>
    </lineage>
</organism>
<gene>
    <name evidence="1" type="ORF">NCTC11088_00111</name>
</gene>
<protein>
    <submittedName>
        <fullName evidence="1">Uncharacterized protein</fullName>
    </submittedName>
</protein>
<dbReference type="AlphaFoldDB" id="A0A379D989"/>
<evidence type="ECO:0000313" key="2">
    <source>
        <dbReference type="Proteomes" id="UP000254777"/>
    </source>
</evidence>
<proteinExistence type="predicted"/>
<name>A0A379D989_9FIRM</name>
<reference evidence="1 2" key="1">
    <citation type="submission" date="2018-06" db="EMBL/GenBank/DDBJ databases">
        <authorList>
            <consortium name="Pathogen Informatics"/>
            <person name="Doyle S."/>
        </authorList>
    </citation>
    <scope>NUCLEOTIDE SEQUENCE [LARGE SCALE GENOMIC DNA]</scope>
    <source>
        <strain evidence="1 2">NCTC11088</strain>
    </source>
</reference>
<evidence type="ECO:0000313" key="1">
    <source>
        <dbReference type="EMBL" id="SUB74380.1"/>
    </source>
</evidence>